<gene>
    <name evidence="6" type="ORF">AGOR_G00076440</name>
</gene>
<dbReference type="CDD" id="cd03593">
    <property type="entry name" value="CLECT_NK_receptors_like"/>
    <property type="match status" value="1"/>
</dbReference>
<feature type="transmembrane region" description="Helical" evidence="4">
    <location>
        <begin position="27"/>
        <end position="54"/>
    </location>
</feature>
<dbReference type="PANTHER" id="PTHR46746">
    <property type="entry name" value="KILLER CELL LECTIN-LIKE RECEPTOR SUBFAMILY F MEMBER 2"/>
    <property type="match status" value="1"/>
</dbReference>
<dbReference type="Gene3D" id="3.10.100.10">
    <property type="entry name" value="Mannose-Binding Protein A, subunit A"/>
    <property type="match status" value="1"/>
</dbReference>
<dbReference type="InterPro" id="IPR001304">
    <property type="entry name" value="C-type_lectin-like"/>
</dbReference>
<evidence type="ECO:0000256" key="1">
    <source>
        <dbReference type="ARBA" id="ARBA00004167"/>
    </source>
</evidence>
<evidence type="ECO:0000256" key="4">
    <source>
        <dbReference type="SAM" id="Phobius"/>
    </source>
</evidence>
<dbReference type="EMBL" id="JAERUA010000006">
    <property type="protein sequence ID" value="KAI1898835.1"/>
    <property type="molecule type" value="Genomic_DNA"/>
</dbReference>
<dbReference type="PANTHER" id="PTHR46746:SF9">
    <property type="entry name" value="CD209 ANTIGEN-LIKE PROTEIN C-LIKE"/>
    <property type="match status" value="1"/>
</dbReference>
<dbReference type="InterPro" id="IPR033992">
    <property type="entry name" value="NKR-like_CTLD"/>
</dbReference>
<dbReference type="GO" id="GO:0016020">
    <property type="term" value="C:membrane"/>
    <property type="evidence" value="ECO:0007669"/>
    <property type="project" value="UniProtKB-SubCell"/>
</dbReference>
<keyword evidence="4" id="KW-0472">Membrane</keyword>
<evidence type="ECO:0000256" key="3">
    <source>
        <dbReference type="ARBA" id="ARBA00023157"/>
    </source>
</evidence>
<feature type="domain" description="C-type lectin" evidence="5">
    <location>
        <begin position="111"/>
        <end position="228"/>
    </location>
</feature>
<accession>A0A8T3DX13</accession>
<comment type="subcellular location">
    <subcellularLocation>
        <location evidence="1">Membrane</location>
        <topology evidence="1">Single-pass membrane protein</topology>
    </subcellularLocation>
</comment>
<keyword evidence="7" id="KW-1185">Reference proteome</keyword>
<name>A0A8T3DX13_9TELE</name>
<dbReference type="InterPro" id="IPR051379">
    <property type="entry name" value="C-type_Lectin_Receptor_IMM"/>
</dbReference>
<dbReference type="PROSITE" id="PS50041">
    <property type="entry name" value="C_TYPE_LECTIN_2"/>
    <property type="match status" value="1"/>
</dbReference>
<reference evidence="6" key="1">
    <citation type="submission" date="2021-01" db="EMBL/GenBank/DDBJ databases">
        <authorList>
            <person name="Zahm M."/>
            <person name="Roques C."/>
            <person name="Cabau C."/>
            <person name="Klopp C."/>
            <person name="Donnadieu C."/>
            <person name="Jouanno E."/>
            <person name="Lampietro C."/>
            <person name="Louis A."/>
            <person name="Herpin A."/>
            <person name="Echchiki A."/>
            <person name="Berthelot C."/>
            <person name="Parey E."/>
            <person name="Roest-Crollius H."/>
            <person name="Braasch I."/>
            <person name="Postlethwait J."/>
            <person name="Bobe J."/>
            <person name="Montfort J."/>
            <person name="Bouchez O."/>
            <person name="Begum T."/>
            <person name="Mejri S."/>
            <person name="Adams A."/>
            <person name="Chen W.-J."/>
            <person name="Guiguen Y."/>
        </authorList>
    </citation>
    <scope>NUCLEOTIDE SEQUENCE</scope>
    <source>
        <tissue evidence="6">Blood</tissue>
    </source>
</reference>
<evidence type="ECO:0000313" key="6">
    <source>
        <dbReference type="EMBL" id="KAI1898835.1"/>
    </source>
</evidence>
<dbReference type="AlphaFoldDB" id="A0A8T3DX13"/>
<dbReference type="InterPro" id="IPR016186">
    <property type="entry name" value="C-type_lectin-like/link_sf"/>
</dbReference>
<keyword evidence="2" id="KW-0430">Lectin</keyword>
<comment type="caution">
    <text evidence="6">The sequence shown here is derived from an EMBL/GenBank/DDBJ whole genome shotgun (WGS) entry which is preliminary data.</text>
</comment>
<dbReference type="OrthoDB" id="6133475at2759"/>
<proteinExistence type="predicted"/>
<keyword evidence="4" id="KW-0812">Transmembrane</keyword>
<evidence type="ECO:0000256" key="2">
    <source>
        <dbReference type="ARBA" id="ARBA00022734"/>
    </source>
</evidence>
<dbReference type="InterPro" id="IPR016187">
    <property type="entry name" value="CTDL_fold"/>
</dbReference>
<keyword evidence="4" id="KW-1133">Transmembrane helix</keyword>
<protein>
    <recommendedName>
        <fullName evidence="5">C-type lectin domain-containing protein</fullName>
    </recommendedName>
</protein>
<dbReference type="Pfam" id="PF00059">
    <property type="entry name" value="Lectin_C"/>
    <property type="match status" value="1"/>
</dbReference>
<evidence type="ECO:0000259" key="5">
    <source>
        <dbReference type="PROSITE" id="PS50041"/>
    </source>
</evidence>
<keyword evidence="3" id="KW-1015">Disulfide bond</keyword>
<dbReference type="SUPFAM" id="SSF56436">
    <property type="entry name" value="C-type lectin-like"/>
    <property type="match status" value="1"/>
</dbReference>
<dbReference type="Proteomes" id="UP000829720">
    <property type="component" value="Unassembled WGS sequence"/>
</dbReference>
<sequence>MDAQSSHLEDHKQIHVQAGRDPADCFWLLRGVAILLLIVVLAETTLLALIISLFPLATPGQQQTAEDAGKAAVTIGQLSQCQADWQTVSLLLLGLRRDRRCHLCPERWLWFWGRCYFFSADLEEERKWNESLEFCEQHNASLAVIRNHREMEFILEEMRMFQQMKFLWVGLTDSQEEGQWVWQDGKPHQNYTLEKVQWNSDEKDCADVRGDGSLFAARCDEHGAWLCERAAELDHRKHPKSSTFP</sequence>
<organism evidence="6 7">
    <name type="scientific">Albula goreensis</name>
    <dbReference type="NCBI Taxonomy" id="1534307"/>
    <lineage>
        <taxon>Eukaryota</taxon>
        <taxon>Metazoa</taxon>
        <taxon>Chordata</taxon>
        <taxon>Craniata</taxon>
        <taxon>Vertebrata</taxon>
        <taxon>Euteleostomi</taxon>
        <taxon>Actinopterygii</taxon>
        <taxon>Neopterygii</taxon>
        <taxon>Teleostei</taxon>
        <taxon>Albuliformes</taxon>
        <taxon>Albulidae</taxon>
        <taxon>Albula</taxon>
    </lineage>
</organism>
<dbReference type="SMART" id="SM00034">
    <property type="entry name" value="CLECT"/>
    <property type="match status" value="1"/>
</dbReference>
<evidence type="ECO:0000313" key="7">
    <source>
        <dbReference type="Proteomes" id="UP000829720"/>
    </source>
</evidence>
<dbReference type="GO" id="GO:0030246">
    <property type="term" value="F:carbohydrate binding"/>
    <property type="evidence" value="ECO:0007669"/>
    <property type="project" value="UniProtKB-KW"/>
</dbReference>